<feature type="disulfide bond" evidence="20">
    <location>
        <begin position="223"/>
        <end position="233"/>
    </location>
</feature>
<evidence type="ECO:0000256" key="9">
    <source>
        <dbReference type="ARBA" id="ARBA00022729"/>
    </source>
</evidence>
<evidence type="ECO:0000256" key="13">
    <source>
        <dbReference type="ARBA" id="ARBA00023002"/>
    </source>
</evidence>
<evidence type="ECO:0000256" key="17">
    <source>
        <dbReference type="ARBA" id="ARBA00023180"/>
    </source>
</evidence>
<evidence type="ECO:0000256" key="16">
    <source>
        <dbReference type="ARBA" id="ARBA00023157"/>
    </source>
</evidence>
<gene>
    <name evidence="23" type="ORF">ONE63_009853</name>
</gene>
<comment type="caution">
    <text evidence="23">The sequence shown here is derived from an EMBL/GenBank/DDBJ whole genome shotgun (WGS) entry which is preliminary data.</text>
</comment>
<evidence type="ECO:0000256" key="20">
    <source>
        <dbReference type="PROSITE-ProRule" id="PRU00196"/>
    </source>
</evidence>
<evidence type="ECO:0000256" key="1">
    <source>
        <dbReference type="ARBA" id="ARBA00001935"/>
    </source>
</evidence>
<name>A0AAV7XJH6_9NEOP</name>
<evidence type="ECO:0000313" key="23">
    <source>
        <dbReference type="EMBL" id="KAJ1525004.1"/>
    </source>
</evidence>
<comment type="catalytic activity">
    <reaction evidence="19">
        <text>L-lysyl-[protein] + O2 + H2O = (S)-2-amino-6-oxohexanoyl-[protein] + H2O2 + NH4(+)</text>
        <dbReference type="Rhea" id="RHEA:24544"/>
        <dbReference type="Rhea" id="RHEA-COMP:9752"/>
        <dbReference type="Rhea" id="RHEA-COMP:12448"/>
        <dbReference type="ChEBI" id="CHEBI:15377"/>
        <dbReference type="ChEBI" id="CHEBI:15379"/>
        <dbReference type="ChEBI" id="CHEBI:16240"/>
        <dbReference type="ChEBI" id="CHEBI:28938"/>
        <dbReference type="ChEBI" id="CHEBI:29969"/>
        <dbReference type="ChEBI" id="CHEBI:131803"/>
        <dbReference type="EC" id="1.4.3.13"/>
    </reaction>
</comment>
<evidence type="ECO:0000256" key="3">
    <source>
        <dbReference type="ARBA" id="ARBA00004239"/>
    </source>
</evidence>
<dbReference type="PRINTS" id="PR00258">
    <property type="entry name" value="SPERACTRCPTR"/>
</dbReference>
<evidence type="ECO:0000256" key="10">
    <source>
        <dbReference type="ARBA" id="ARBA00022737"/>
    </source>
</evidence>
<evidence type="ECO:0000256" key="19">
    <source>
        <dbReference type="ARBA" id="ARBA00047861"/>
    </source>
</evidence>
<evidence type="ECO:0000256" key="21">
    <source>
        <dbReference type="SAM" id="MobiDB-lite"/>
    </source>
</evidence>
<evidence type="ECO:0000256" key="11">
    <source>
        <dbReference type="ARBA" id="ARBA00022772"/>
    </source>
</evidence>
<evidence type="ECO:0000256" key="18">
    <source>
        <dbReference type="ARBA" id="ARBA00038869"/>
    </source>
</evidence>
<organism evidence="23 24">
    <name type="scientific">Megalurothrips usitatus</name>
    <name type="common">bean blossom thrips</name>
    <dbReference type="NCBI Taxonomy" id="439358"/>
    <lineage>
        <taxon>Eukaryota</taxon>
        <taxon>Metazoa</taxon>
        <taxon>Ecdysozoa</taxon>
        <taxon>Arthropoda</taxon>
        <taxon>Hexapoda</taxon>
        <taxon>Insecta</taxon>
        <taxon>Pterygota</taxon>
        <taxon>Neoptera</taxon>
        <taxon>Paraneoptera</taxon>
        <taxon>Thysanoptera</taxon>
        <taxon>Terebrantia</taxon>
        <taxon>Thripoidea</taxon>
        <taxon>Thripidae</taxon>
        <taxon>Megalurothrips</taxon>
    </lineage>
</organism>
<keyword evidence="13" id="KW-0560">Oxidoreductase</keyword>
<dbReference type="InterPro" id="IPR001695">
    <property type="entry name" value="Lysyl_oxidase"/>
</dbReference>
<evidence type="ECO:0000256" key="5">
    <source>
        <dbReference type="ARBA" id="ARBA00022477"/>
    </source>
</evidence>
<comment type="cofactor">
    <cofactor evidence="1">
        <name>Cu cation</name>
        <dbReference type="ChEBI" id="CHEBI:23378"/>
    </cofactor>
</comment>
<evidence type="ECO:0000256" key="14">
    <source>
        <dbReference type="ARBA" id="ARBA00023008"/>
    </source>
</evidence>
<feature type="domain" description="SRCR" evidence="22">
    <location>
        <begin position="153"/>
        <end position="259"/>
    </location>
</feature>
<dbReference type="Proteomes" id="UP001075354">
    <property type="component" value="Chromosome 8"/>
</dbReference>
<reference evidence="23" key="1">
    <citation type="submission" date="2022-12" db="EMBL/GenBank/DDBJ databases">
        <title>Chromosome-level genome assembly of the bean flower thrips Megalurothrips usitatus.</title>
        <authorList>
            <person name="Ma L."/>
            <person name="Liu Q."/>
            <person name="Li H."/>
            <person name="Cai W."/>
        </authorList>
    </citation>
    <scope>NUCLEOTIDE SEQUENCE</scope>
    <source>
        <strain evidence="23">Cailab_2022a</strain>
    </source>
</reference>
<dbReference type="SMART" id="SM00202">
    <property type="entry name" value="SR"/>
    <property type="match status" value="2"/>
</dbReference>
<evidence type="ECO:0000313" key="24">
    <source>
        <dbReference type="Proteomes" id="UP001075354"/>
    </source>
</evidence>
<keyword evidence="6" id="KW-0964">Secreted</keyword>
<comment type="caution">
    <text evidence="20">Lacks conserved residue(s) required for the propagation of feature annotation.</text>
</comment>
<keyword evidence="9" id="KW-0732">Signal</keyword>
<dbReference type="InterPro" id="IPR001190">
    <property type="entry name" value="SRCR"/>
</dbReference>
<dbReference type="PROSITE" id="PS00926">
    <property type="entry name" value="LYSYL_OXIDASE"/>
    <property type="match status" value="1"/>
</dbReference>
<evidence type="ECO:0000256" key="7">
    <source>
        <dbReference type="ARBA" id="ARBA00022692"/>
    </source>
</evidence>
<dbReference type="SUPFAM" id="SSF56487">
    <property type="entry name" value="SRCR-like"/>
    <property type="match status" value="2"/>
</dbReference>
<evidence type="ECO:0000256" key="6">
    <source>
        <dbReference type="ARBA" id="ARBA00022525"/>
    </source>
</evidence>
<keyword evidence="12" id="KW-1133">Transmembrane helix</keyword>
<dbReference type="GO" id="GO:0005507">
    <property type="term" value="F:copper ion binding"/>
    <property type="evidence" value="ECO:0007669"/>
    <property type="project" value="InterPro"/>
</dbReference>
<keyword evidence="17" id="KW-0325">Glycoprotein</keyword>
<feature type="disulfide bond" evidence="20">
    <location>
        <begin position="80"/>
        <end position="90"/>
    </location>
</feature>
<keyword evidence="14" id="KW-0186">Copper</keyword>
<comment type="subcellular location">
    <subcellularLocation>
        <location evidence="2">Membrane</location>
        <topology evidence="2">Single-pass membrane protein</topology>
    </subcellularLocation>
    <subcellularLocation>
        <location evidence="3">Secreted</location>
        <location evidence="3">Extracellular space</location>
    </subcellularLocation>
</comment>
<dbReference type="EMBL" id="JAPTSV010000008">
    <property type="protein sequence ID" value="KAJ1525004.1"/>
    <property type="molecule type" value="Genomic_DNA"/>
</dbReference>
<dbReference type="PRINTS" id="PR00074">
    <property type="entry name" value="LYSYLOXIDASE"/>
</dbReference>
<evidence type="ECO:0000256" key="15">
    <source>
        <dbReference type="ARBA" id="ARBA00023136"/>
    </source>
</evidence>
<dbReference type="InterPro" id="IPR050912">
    <property type="entry name" value="LOX-like_protein"/>
</dbReference>
<dbReference type="GO" id="GO:0016020">
    <property type="term" value="C:membrane"/>
    <property type="evidence" value="ECO:0007669"/>
    <property type="project" value="UniProtKB-SubCell"/>
</dbReference>
<evidence type="ECO:0000256" key="4">
    <source>
        <dbReference type="ARBA" id="ARBA00007492"/>
    </source>
</evidence>
<protein>
    <recommendedName>
        <fullName evidence="18">protein-lysine 6-oxidase</fullName>
        <ecNumber evidence="18">1.4.3.13</ecNumber>
    </recommendedName>
</protein>
<dbReference type="PROSITE" id="PS50287">
    <property type="entry name" value="SRCR_2"/>
    <property type="match status" value="2"/>
</dbReference>
<keyword evidence="24" id="KW-1185">Reference proteome</keyword>
<sequence length="472" mass="52159">MKKSKIKESTVRLVGGRVPSEGNVEIHHMGKWGAVCDDEWDDVDAGVVCRQLGFDGVRRVLHSSAYGPARRRFWMDNVLCEGKEAELADCRTAEGWGSSDCGHAESAGVVCLDPDLDGDERPQAHQGEGAAAAAPRRKPKTRIKDAAGGRLHVRLAGGRTKEEGRVEVRVKGGAWAGVCGDGWGLLEAAVVCRELGLGYASAAPQTDFFGGNATLVGLSGVACNGTEPSLSLCLHDALGAGRHEFCPGRRDNIAAVMCTHRIADLVFDYEELSRSAHLEDRQLFFLQCAMEENCLASSAYKLREEDPSNWHLETRRLLRFTARIINAGNEDFRPFIPKHLWEWHACHMHYHSMEVFATFDVLDGRGVRVAEGHKASFCLEDNQCLNGVEPVFACANFGDQGITVNCSDIYRHNIDCQWVDISDLEPGMYTLRVAVNPEYKVGEMSFENNAARCSLLYTESFARVYNCHHERP</sequence>
<keyword evidence="7" id="KW-0812">Transmembrane</keyword>
<accession>A0AAV7XJH6</accession>
<evidence type="ECO:0000256" key="2">
    <source>
        <dbReference type="ARBA" id="ARBA00004167"/>
    </source>
</evidence>
<keyword evidence="16 20" id="KW-1015">Disulfide bond</keyword>
<dbReference type="Pfam" id="PF00530">
    <property type="entry name" value="SRCR"/>
    <property type="match status" value="2"/>
</dbReference>
<proteinExistence type="inferred from homology"/>
<dbReference type="FunFam" id="3.10.250.10:FF:000016">
    <property type="entry name" value="Scavenger receptor cysteine-rich protein type 12"/>
    <property type="match status" value="1"/>
</dbReference>
<feature type="domain" description="SRCR" evidence="22">
    <location>
        <begin position="11"/>
        <end position="112"/>
    </location>
</feature>
<dbReference type="Gene3D" id="3.10.250.10">
    <property type="entry name" value="SRCR-like domain"/>
    <property type="match status" value="2"/>
</dbReference>
<keyword evidence="11" id="KW-0801">TPQ</keyword>
<keyword evidence="10" id="KW-0677">Repeat</keyword>
<dbReference type="GO" id="GO:0004720">
    <property type="term" value="F:protein-lysine 6-oxidase activity"/>
    <property type="evidence" value="ECO:0007669"/>
    <property type="project" value="UniProtKB-EC"/>
</dbReference>
<evidence type="ECO:0000256" key="8">
    <source>
        <dbReference type="ARBA" id="ARBA00022723"/>
    </source>
</evidence>
<dbReference type="GO" id="GO:0005615">
    <property type="term" value="C:extracellular space"/>
    <property type="evidence" value="ECO:0007669"/>
    <property type="project" value="TreeGrafter"/>
</dbReference>
<evidence type="ECO:0000259" key="22">
    <source>
        <dbReference type="PROSITE" id="PS50287"/>
    </source>
</evidence>
<dbReference type="InterPro" id="IPR036772">
    <property type="entry name" value="SRCR-like_dom_sf"/>
</dbReference>
<feature type="region of interest" description="Disordered" evidence="21">
    <location>
        <begin position="115"/>
        <end position="140"/>
    </location>
</feature>
<comment type="similarity">
    <text evidence="4">Belongs to the lysyl oxidase family.</text>
</comment>
<keyword evidence="15" id="KW-0472">Membrane</keyword>
<keyword evidence="8" id="KW-0479">Metal-binding</keyword>
<dbReference type="PROSITE" id="PS00420">
    <property type="entry name" value="SRCR_1"/>
    <property type="match status" value="1"/>
</dbReference>
<dbReference type="Pfam" id="PF01186">
    <property type="entry name" value="Lysyl_oxidase"/>
    <property type="match status" value="1"/>
</dbReference>
<evidence type="ECO:0000256" key="12">
    <source>
        <dbReference type="ARBA" id="ARBA00022989"/>
    </source>
</evidence>
<dbReference type="AlphaFoldDB" id="A0AAV7XJH6"/>
<dbReference type="PANTHER" id="PTHR45817:SF4">
    <property type="entry name" value="LYSYL OXIDASE-LIKE-RELATED"/>
    <property type="match status" value="1"/>
</dbReference>
<keyword evidence="5" id="KW-0886">LTQ</keyword>
<dbReference type="EC" id="1.4.3.13" evidence="18"/>
<dbReference type="PANTHER" id="PTHR45817">
    <property type="entry name" value="LYSYL OXIDASE-LIKE-RELATED"/>
    <property type="match status" value="1"/>
</dbReference>
<dbReference type="FunFam" id="3.10.250.10:FF:000001">
    <property type="entry name" value="Lysyl oxidase 4 isoform X1"/>
    <property type="match status" value="1"/>
</dbReference>
<dbReference type="InterPro" id="IPR019828">
    <property type="entry name" value="Lysyl_oxidase_CS"/>
</dbReference>